<feature type="compositionally biased region" description="Polar residues" evidence="1">
    <location>
        <begin position="385"/>
        <end position="397"/>
    </location>
</feature>
<keyword evidence="2" id="KW-0472">Membrane</keyword>
<dbReference type="eggNOG" id="ENOG502QTCK">
    <property type="taxonomic scope" value="Eukaryota"/>
</dbReference>
<feature type="compositionally biased region" description="Basic and acidic residues" evidence="1">
    <location>
        <begin position="223"/>
        <end position="234"/>
    </location>
</feature>
<keyword evidence="2" id="KW-0812">Transmembrane</keyword>
<feature type="transmembrane region" description="Helical" evidence="2">
    <location>
        <begin position="24"/>
        <end position="51"/>
    </location>
</feature>
<dbReference type="OMA" id="CQYNQVA"/>
<dbReference type="OrthoDB" id="772197at2759"/>
<dbReference type="InterPro" id="IPR012870">
    <property type="entry name" value="DUF1666"/>
</dbReference>
<reference evidence="4" key="1">
    <citation type="submission" date="2025-08" db="UniProtKB">
        <authorList>
            <consortium name="RefSeq"/>
        </authorList>
    </citation>
    <scope>IDENTIFICATION</scope>
</reference>
<feature type="region of interest" description="Disordered" evidence="1">
    <location>
        <begin position="379"/>
        <end position="422"/>
    </location>
</feature>
<proteinExistence type="predicted"/>
<dbReference type="PANTHER" id="PTHR46741:SF2">
    <property type="entry name" value="RIBOSOMAL PROTEIN L34AE"/>
    <property type="match status" value="1"/>
</dbReference>
<organism evidence="3 4">
    <name type="scientific">Nelumbo nucifera</name>
    <name type="common">Sacred lotus</name>
    <dbReference type="NCBI Taxonomy" id="4432"/>
    <lineage>
        <taxon>Eukaryota</taxon>
        <taxon>Viridiplantae</taxon>
        <taxon>Streptophyta</taxon>
        <taxon>Embryophyta</taxon>
        <taxon>Tracheophyta</taxon>
        <taxon>Spermatophyta</taxon>
        <taxon>Magnoliopsida</taxon>
        <taxon>Proteales</taxon>
        <taxon>Nelumbonaceae</taxon>
        <taxon>Nelumbo</taxon>
    </lineage>
</organism>
<keyword evidence="2" id="KW-1133">Transmembrane helix</keyword>
<dbReference type="STRING" id="4432.A0A1U7ZVB4"/>
<feature type="compositionally biased region" description="Basic and acidic residues" evidence="1">
    <location>
        <begin position="242"/>
        <end position="255"/>
    </location>
</feature>
<keyword evidence="3" id="KW-1185">Reference proteome</keyword>
<evidence type="ECO:0000313" key="3">
    <source>
        <dbReference type="Proteomes" id="UP000189703"/>
    </source>
</evidence>
<dbReference type="KEGG" id="nnu:104598137"/>
<dbReference type="AlphaFoldDB" id="A0A1U7ZVB4"/>
<evidence type="ECO:0000313" key="4">
    <source>
        <dbReference type="RefSeq" id="XP_010258362.1"/>
    </source>
</evidence>
<dbReference type="GeneID" id="104598137"/>
<accession>A0A1U7ZVB4</accession>
<name>A0A1U7ZVB4_NELNU</name>
<feature type="compositionally biased region" description="Acidic residues" evidence="1">
    <location>
        <begin position="400"/>
        <end position="415"/>
    </location>
</feature>
<dbReference type="Pfam" id="PF07891">
    <property type="entry name" value="DUF1666"/>
    <property type="match status" value="1"/>
</dbReference>
<dbReference type="PANTHER" id="PTHR46741">
    <property type="entry name" value="OS09G0413600 PROTEIN"/>
    <property type="match status" value="1"/>
</dbReference>
<protein>
    <submittedName>
        <fullName evidence="4">Uncharacterized protein LOC104598137</fullName>
    </submittedName>
</protein>
<sequence>MFISGTHFDLVNKRSVNEFLFTKIFLFVSSFWFSATGYMFYLIGLLGIYVFRLKRGNSSGGDHTNSNAVDDANGDTVTPEVDYPSASGCFKPESAPEITNFENSDHDQSAKKEESRFCFKFQFQTYEETRGESGDSISPKEAPMVSTSKYQVSSRKDLYGFVEEPEVVSFTIKELYADSNYGSFSNREIIHGGFLSEKDFQQLNSNTEAVREPSVENYSPVDPSKEEKPGKTEPRSFTNDPLTEKDGGSSEINFPRKDDVSRELQFLSEKDFKASNLESESASLSDVFSPKNHTIDSNSGDFLFERDFGGGSDTVNELYFDGEKVELREETQNCEAAHPQNTNYLLDNETIEISEGPSSVWEPIKHRVHSMDDDIELMEDDQTSEESNLPSPSTSADTEVLSDNDFEEEEEEDNPGPDVLGNFKEREAVDGLEIYGQPNIQNSSVSETDDADELEILWEHEELIEQLRMELRKVKGGGLPTILEEDESPKIMDDLKPWKIDEKFQHEDRMEELQRFYKSYSERMRKLDILNYQKMYAIGFLQLKDSHQSISNRKSTTPAIMSLLCHNFRLFKRGRVEADPAMKFAGELQCDLEMVYVGQTCLSWELLYWQYKKAQELQETDQDGIRRYNHVGGEFQQFQVIIQRFLENEPFEGPRVQNYVKNRCVLRNLLQVPVIKEDVKNKMKGKGRRGEDDVITISMLTKTIQKSMQILWEFIRADKGEANVILKGLLGTQAGLQNSADSALLMDVQTNLQKKEKKLKDLLRTGNCIVKRLQKHHQESRFDEVMFCSQVDLKLVSRVLNMSRITSEQLEWCHKKLNKINFVHRKIRREPSILLFPC</sequence>
<evidence type="ECO:0000256" key="2">
    <source>
        <dbReference type="SAM" id="Phobius"/>
    </source>
</evidence>
<dbReference type="RefSeq" id="XP_010258362.1">
    <property type="nucleotide sequence ID" value="XM_010260060.1"/>
</dbReference>
<evidence type="ECO:0000256" key="1">
    <source>
        <dbReference type="SAM" id="MobiDB-lite"/>
    </source>
</evidence>
<dbReference type="Proteomes" id="UP000189703">
    <property type="component" value="Unplaced"/>
</dbReference>
<gene>
    <name evidence="4" type="primary">LOC104598137</name>
</gene>
<feature type="region of interest" description="Disordered" evidence="1">
    <location>
        <begin position="206"/>
        <end position="255"/>
    </location>
</feature>